<dbReference type="InterPro" id="IPR050091">
    <property type="entry name" value="PKS_NRPS_Biosynth_Enz"/>
</dbReference>
<dbReference type="InterPro" id="IPR001227">
    <property type="entry name" value="Ac_transferase_dom_sf"/>
</dbReference>
<keyword evidence="2" id="KW-0597">Phosphoprotein</keyword>
<dbReference type="GO" id="GO:0004312">
    <property type="term" value="F:fatty acid synthase activity"/>
    <property type="evidence" value="ECO:0007669"/>
    <property type="project" value="TreeGrafter"/>
</dbReference>
<dbReference type="InterPro" id="IPR049900">
    <property type="entry name" value="PKS_mFAS_DH"/>
</dbReference>
<dbReference type="SUPFAM" id="SSF52151">
    <property type="entry name" value="FabD/lysophospholipase-like"/>
    <property type="match status" value="1"/>
</dbReference>
<dbReference type="SMART" id="SM00825">
    <property type="entry name" value="PKS_KS"/>
    <property type="match status" value="1"/>
</dbReference>
<sequence>MAERLNFFLLGDQSLSVYETIVDFFRRQSYGVLSKSFLERATAALQDEVDRLPIVDRRRIPSFANLQQLNERYYQQQQKTSALDGALLCIAQLALYIEQQETLLDNHNDKPINNCLVGLCTGLLAATAIASAPTLSTLIPIATEIVLVAFRLGGYIAGIADRLDAVNGSSESWTYVVPEVNEESASTIIRAFHLSGGISLLAQVYVSATNASSVSISGPPSTLKALLNTKVFQKIPLQLPIHGPYHAAHLHSSASIEKLLRLKNSFLSRTLVNYQPSIPVLSCANGSTFGEKNCYDLLLAAVSEILTKPLDFQKVLDGCVAKAEEFQGSNCHVIPLGQTHSANSLVTTLSNKTSLKVVLRCVPSAELDINRSSSVSGKLAIVGMAGRFPDAASHQKLWELLEQGLDVHREVPKDRFDVATHVDLAGKVRNTSHTPYGCWIENPGMFDPRFFNMSPREAFQTDPMQRMALSTAYEALEMSGYVPNRTRSTQLDRIGTFYGQTSDDWREINAAQEVDTYFITGGVRAFGPGRINYHFGFSGPSFNIDTACSSSAAAIQLAATSLWAKDCDTAVVGGLSCMTNSDIFAGLSRGQFLSKRGPCATFDNDADGYCRADACATVIMKRLEDAIADNDNVLAIMLGAATNHSADAISITHPHAPTQEVLYKSILEKSGVDAIDIDYVEMHGTGTQAGDVTEMLSVTNVFAPTGAHKRTAEQPLYLGSVKANVGHGEAASGITALIKCLMMLQHNAIPPHVGIKGTINQGFPKDLADRNVNIAFSKTPLRSRTGRGRRIYLSNFSAAGGNTGVLLEEAVARAHTYVDPRSCHIVAITAKSKSALHRNVERLCQYLKANPNTSVADLSYSTTARHIHHNWRISVTGSRISQIQEELRNKLQNEKSVPISPKAPKVAFIFTGQGSHYAALGKELYETSTVFRDSVDELNRLSLIHGFPSFIPLIDGSAEVETLSPVVVQLGLVCFEISLAKLWSSWGITPSAVVGHSLGEYAALNIAGVHSASDTIYLVGTRAQMLVDSCTAGIHAMLAVQESSTVLSAMLGASSTLNIACINGPRETVLAGPASDIAGMAERLGNATIKCTQLKVPFAFHSSQVDSILDRFQEIAGSVVSCKEHIPVISSILGSVLDKPVDAAYLRNHARDPVNILGGLIAAQKDGLIDEKTVWLEIGPHPVCLAMVKSIFGAATFGCPTVQRNEVPYKTLSKTLSVLHTTGLAIDWTEYHRDFSSSLRLLDLPSYSFDDKNYWIQYEGDWCLTKGDKKKDILPAVAEQIFKFSTSSIHEIMSQVVDGDHVTVCSESDLARPDLRGVVSGHVVNGAFLCPSASSFSYLSLYADMAMTLCDYAYRLVRPDEKDLVANVAKMQVPKILLARVDGKSQIVRLAANVDVAKGRADLVFTTGQGEDKVEHATCKVLFDTSTKCLSDWAKNAYLIQSRVNWLQEAGQQGKAHKIGRGLAYKLFAALVDYNQKYRGMEEVILHSENMEATARVKFQTTEKDGSFMCSPFWIDSVAHISGFIVNGSDATNSIENVYISHGWESLQFAEPLVADKTYRSYVKMQSQPGKIMAGDVYIFDGERIVACVGGLKFQCIPRKVLNTVLPPPGATSTRASVPRPSAAVEKKSTFSKRATPRITTENIQSANKNPVTVTSRALEILVTEIGVGLDELDKNVAFVDLGCDSLMSLAISGRLREELEIEINSHDFQAFQTISEFTSFVAKFEVKIEVQSESPTSSSTLDTSLNDFSADEADTSATTTSNGNHSLAGKENEITQTIRAAIAAEMSCDIGEIYDDADLNSLGMDSLMNLTVLGALREQTGLTLSGDLLTSNRTIREIKRALSLEAPPNPQQTVSKTVVASQTETKVETSTTVTSSTKPNRTATSILLQGNSRTARKHLWMVPDGGGSATSYVGIPDLSPEVAVWGLNSPYMRFPEEYSIGVVGMASKFITEIKRRQPYGPYLLAGWSAGGVIAFEATNQLTKSNDEVEQLILVDSPCPDIIEPLPSSLHRWFGSIGLLGDGDDSKLPPWLLPHFAASVAALSSYNAEKIQPSKCPLVTAIWCEDGVCKLPTDPKPDPFPYGHAQFLLDNRTDFGPNLWDRYINAEKLRCRQMPGNHVSNTLELICFVC</sequence>
<dbReference type="PANTHER" id="PTHR43775">
    <property type="entry name" value="FATTY ACID SYNTHASE"/>
    <property type="match status" value="1"/>
</dbReference>
<dbReference type="Pfam" id="PF00975">
    <property type="entry name" value="Thioesterase"/>
    <property type="match status" value="1"/>
</dbReference>
<dbReference type="InterPro" id="IPR016035">
    <property type="entry name" value="Acyl_Trfase/lysoPLipase"/>
</dbReference>
<evidence type="ECO:0000256" key="5">
    <source>
        <dbReference type="SAM" id="MobiDB-lite"/>
    </source>
</evidence>
<evidence type="ECO:0000256" key="3">
    <source>
        <dbReference type="ARBA" id="ARBA00022679"/>
    </source>
</evidence>
<dbReference type="SMART" id="SM00823">
    <property type="entry name" value="PKS_PP"/>
    <property type="match status" value="2"/>
</dbReference>
<dbReference type="EMBL" id="MU253820">
    <property type="protein sequence ID" value="KAG9246027.1"/>
    <property type="molecule type" value="Genomic_DNA"/>
</dbReference>
<dbReference type="InterPro" id="IPR009081">
    <property type="entry name" value="PP-bd_ACP"/>
</dbReference>
<dbReference type="Pfam" id="PF16073">
    <property type="entry name" value="SAT"/>
    <property type="match status" value="1"/>
</dbReference>
<dbReference type="SUPFAM" id="SSF53901">
    <property type="entry name" value="Thiolase-like"/>
    <property type="match status" value="1"/>
</dbReference>
<dbReference type="InterPro" id="IPR049551">
    <property type="entry name" value="PKS_DH_C"/>
</dbReference>
<evidence type="ECO:0000259" key="6">
    <source>
        <dbReference type="PROSITE" id="PS50075"/>
    </source>
</evidence>
<evidence type="ECO:0000256" key="2">
    <source>
        <dbReference type="ARBA" id="ARBA00022553"/>
    </source>
</evidence>
<dbReference type="GO" id="GO:0031177">
    <property type="term" value="F:phosphopantetheine binding"/>
    <property type="evidence" value="ECO:0007669"/>
    <property type="project" value="InterPro"/>
</dbReference>
<dbReference type="InterPro" id="IPR014030">
    <property type="entry name" value="Ketoacyl_synth_N"/>
</dbReference>
<gene>
    <name evidence="9" type="ORF">BJ878DRAFT_457116</name>
</gene>
<dbReference type="Gene3D" id="3.40.47.10">
    <property type="match status" value="1"/>
</dbReference>
<dbReference type="InterPro" id="IPR001031">
    <property type="entry name" value="Thioesterase"/>
</dbReference>
<feature type="domain" description="PKS/mFAS DH" evidence="8">
    <location>
        <begin position="1290"/>
        <end position="1603"/>
    </location>
</feature>
<dbReference type="GO" id="GO:0006633">
    <property type="term" value="P:fatty acid biosynthetic process"/>
    <property type="evidence" value="ECO:0007669"/>
    <property type="project" value="InterPro"/>
</dbReference>
<dbReference type="InterPro" id="IPR032088">
    <property type="entry name" value="SAT"/>
</dbReference>
<feature type="region of interest" description="C-terminal hotdog fold" evidence="4">
    <location>
        <begin position="1456"/>
        <end position="1603"/>
    </location>
</feature>
<feature type="domain" description="Carrier" evidence="6">
    <location>
        <begin position="1770"/>
        <end position="1847"/>
    </location>
</feature>
<feature type="active site" description="Proton donor; for dehydratase activity" evidence="4">
    <location>
        <position position="1516"/>
    </location>
</feature>
<reference evidence="9" key="1">
    <citation type="journal article" date="2021" name="IMA Fungus">
        <title>Genomic characterization of three marine fungi, including Emericellopsis atlantica sp. nov. with signatures of a generalist lifestyle and marine biomass degradation.</title>
        <authorList>
            <person name="Hagestad O.C."/>
            <person name="Hou L."/>
            <person name="Andersen J.H."/>
            <person name="Hansen E.H."/>
            <person name="Altermark B."/>
            <person name="Li C."/>
            <person name="Kuhnert E."/>
            <person name="Cox R.J."/>
            <person name="Crous P.W."/>
            <person name="Spatafora J.W."/>
            <person name="Lail K."/>
            <person name="Amirebrahimi M."/>
            <person name="Lipzen A."/>
            <person name="Pangilinan J."/>
            <person name="Andreopoulos W."/>
            <person name="Hayes R.D."/>
            <person name="Ng V."/>
            <person name="Grigoriev I.V."/>
            <person name="Jackson S.A."/>
            <person name="Sutton T.D.S."/>
            <person name="Dobson A.D.W."/>
            <person name="Rama T."/>
        </authorList>
    </citation>
    <scope>NUCLEOTIDE SEQUENCE</scope>
    <source>
        <strain evidence="9">TRa3180A</strain>
    </source>
</reference>
<dbReference type="Gene3D" id="3.40.50.1820">
    <property type="entry name" value="alpha/beta hydrolase"/>
    <property type="match status" value="1"/>
</dbReference>
<dbReference type="Pfam" id="PF00109">
    <property type="entry name" value="ketoacyl-synt"/>
    <property type="match status" value="1"/>
</dbReference>
<feature type="domain" description="Carrier" evidence="6">
    <location>
        <begin position="1652"/>
        <end position="1726"/>
    </location>
</feature>
<dbReference type="PROSITE" id="PS52004">
    <property type="entry name" value="KS3_2"/>
    <property type="match status" value="1"/>
</dbReference>
<feature type="domain" description="Ketosynthase family 3 (KS3)" evidence="7">
    <location>
        <begin position="376"/>
        <end position="809"/>
    </location>
</feature>
<dbReference type="Pfam" id="PF02801">
    <property type="entry name" value="Ketoacyl-synt_C"/>
    <property type="match status" value="1"/>
</dbReference>
<dbReference type="Gene3D" id="3.10.129.110">
    <property type="entry name" value="Polyketide synthase dehydratase"/>
    <property type="match status" value="1"/>
</dbReference>
<keyword evidence="1" id="KW-0596">Phosphopantetheine</keyword>
<evidence type="ECO:0000313" key="10">
    <source>
        <dbReference type="Proteomes" id="UP000887226"/>
    </source>
</evidence>
<evidence type="ECO:0000313" key="9">
    <source>
        <dbReference type="EMBL" id="KAG9246027.1"/>
    </source>
</evidence>
<proteinExistence type="predicted"/>
<evidence type="ECO:0000259" key="7">
    <source>
        <dbReference type="PROSITE" id="PS52004"/>
    </source>
</evidence>
<dbReference type="Pfam" id="PF22621">
    <property type="entry name" value="CurL-like_PKS_C"/>
    <property type="match status" value="1"/>
</dbReference>
<evidence type="ECO:0000256" key="4">
    <source>
        <dbReference type="PROSITE-ProRule" id="PRU01363"/>
    </source>
</evidence>
<dbReference type="CDD" id="cd00833">
    <property type="entry name" value="PKS"/>
    <property type="match status" value="1"/>
</dbReference>
<dbReference type="InterPro" id="IPR016036">
    <property type="entry name" value="Malonyl_transacylase_ACP-bd"/>
</dbReference>
<dbReference type="InterPro" id="IPR030918">
    <property type="entry name" value="PT_fungal_PKS"/>
</dbReference>
<dbReference type="InterPro" id="IPR014031">
    <property type="entry name" value="Ketoacyl_synth_C"/>
</dbReference>
<dbReference type="Gene3D" id="1.10.1200.10">
    <property type="entry name" value="ACP-like"/>
    <property type="match status" value="2"/>
</dbReference>
<dbReference type="SUPFAM" id="SSF47336">
    <property type="entry name" value="ACP-like"/>
    <property type="match status" value="2"/>
</dbReference>
<dbReference type="InterPro" id="IPR036736">
    <property type="entry name" value="ACP-like_sf"/>
</dbReference>
<name>A0A9P8CGN7_9HELO</name>
<evidence type="ECO:0000259" key="8">
    <source>
        <dbReference type="PROSITE" id="PS52019"/>
    </source>
</evidence>
<evidence type="ECO:0000256" key="1">
    <source>
        <dbReference type="ARBA" id="ARBA00022450"/>
    </source>
</evidence>
<feature type="region of interest" description="Disordered" evidence="5">
    <location>
        <begin position="1610"/>
        <end position="1632"/>
    </location>
</feature>
<dbReference type="PROSITE" id="PS00606">
    <property type="entry name" value="KS3_1"/>
    <property type="match status" value="1"/>
</dbReference>
<dbReference type="GO" id="GO:0044550">
    <property type="term" value="P:secondary metabolite biosynthetic process"/>
    <property type="evidence" value="ECO:0007669"/>
    <property type="project" value="TreeGrafter"/>
</dbReference>
<comment type="caution">
    <text evidence="9">The sequence shown here is derived from an EMBL/GenBank/DDBJ whole genome shotgun (WGS) entry which is preliminary data.</text>
</comment>
<dbReference type="GO" id="GO:0004315">
    <property type="term" value="F:3-oxoacyl-[acyl-carrier-protein] synthase activity"/>
    <property type="evidence" value="ECO:0007669"/>
    <property type="project" value="InterPro"/>
</dbReference>
<dbReference type="SUPFAM" id="SSF53474">
    <property type="entry name" value="alpha/beta-Hydrolases"/>
    <property type="match status" value="1"/>
</dbReference>
<dbReference type="SUPFAM" id="SSF55048">
    <property type="entry name" value="Probable ACP-binding domain of malonyl-CoA ACP transacylase"/>
    <property type="match status" value="1"/>
</dbReference>
<dbReference type="InterPro" id="IPR014043">
    <property type="entry name" value="Acyl_transferase_dom"/>
</dbReference>
<keyword evidence="3" id="KW-0808">Transferase</keyword>
<dbReference type="Pfam" id="PF14765">
    <property type="entry name" value="PS-DH"/>
    <property type="match status" value="1"/>
</dbReference>
<dbReference type="PROSITE" id="PS50075">
    <property type="entry name" value="CARRIER"/>
    <property type="match status" value="2"/>
</dbReference>
<dbReference type="InterPro" id="IPR020806">
    <property type="entry name" value="PKS_PP-bd"/>
</dbReference>
<dbReference type="PANTHER" id="PTHR43775:SF37">
    <property type="entry name" value="SI:DKEY-61P9.11"/>
    <property type="match status" value="1"/>
</dbReference>
<dbReference type="Pfam" id="PF00698">
    <property type="entry name" value="Acyl_transf_1"/>
    <property type="match status" value="1"/>
</dbReference>
<dbReference type="InterPro" id="IPR016039">
    <property type="entry name" value="Thiolase-like"/>
</dbReference>
<dbReference type="Pfam" id="PF00550">
    <property type="entry name" value="PP-binding"/>
    <property type="match status" value="2"/>
</dbReference>
<dbReference type="FunFam" id="3.10.129.110:FF:000001">
    <property type="entry name" value="Sterigmatocystin biosynthesis polyketide synthase"/>
    <property type="match status" value="1"/>
</dbReference>
<protein>
    <submittedName>
        <fullName evidence="9">BcPKS12, polyketide synthase</fullName>
    </submittedName>
</protein>
<dbReference type="Proteomes" id="UP000887226">
    <property type="component" value="Unassembled WGS sequence"/>
</dbReference>
<accession>A0A9P8CGN7</accession>
<dbReference type="OrthoDB" id="329835at2759"/>
<feature type="region of interest" description="N-terminal hotdog fold" evidence="4">
    <location>
        <begin position="1290"/>
        <end position="1428"/>
    </location>
</feature>
<dbReference type="InterPro" id="IPR018201">
    <property type="entry name" value="Ketoacyl_synth_AS"/>
</dbReference>
<dbReference type="InterPro" id="IPR042104">
    <property type="entry name" value="PKS_dehydratase_sf"/>
</dbReference>
<dbReference type="NCBIfam" id="TIGR04532">
    <property type="entry name" value="PT_fungal_PKS"/>
    <property type="match status" value="1"/>
</dbReference>
<dbReference type="InterPro" id="IPR020841">
    <property type="entry name" value="PKS_Beta-ketoAc_synthase_dom"/>
</dbReference>
<dbReference type="PROSITE" id="PS52019">
    <property type="entry name" value="PKS_MFAS_DH"/>
    <property type="match status" value="1"/>
</dbReference>
<dbReference type="SMART" id="SM00827">
    <property type="entry name" value="PKS_AT"/>
    <property type="match status" value="1"/>
</dbReference>
<feature type="active site" description="Proton acceptor; for dehydratase activity" evidence="4">
    <location>
        <position position="1322"/>
    </location>
</feature>
<keyword evidence="10" id="KW-1185">Reference proteome</keyword>
<dbReference type="Gene3D" id="3.30.70.3290">
    <property type="match status" value="1"/>
</dbReference>
<organism evidence="9 10">
    <name type="scientific">Calycina marina</name>
    <dbReference type="NCBI Taxonomy" id="1763456"/>
    <lineage>
        <taxon>Eukaryota</taxon>
        <taxon>Fungi</taxon>
        <taxon>Dikarya</taxon>
        <taxon>Ascomycota</taxon>
        <taxon>Pezizomycotina</taxon>
        <taxon>Leotiomycetes</taxon>
        <taxon>Helotiales</taxon>
        <taxon>Pezizellaceae</taxon>
        <taxon>Calycina</taxon>
    </lineage>
</organism>
<dbReference type="InterPro" id="IPR029058">
    <property type="entry name" value="AB_hydrolase_fold"/>
</dbReference>
<dbReference type="Gene3D" id="3.40.366.10">
    <property type="entry name" value="Malonyl-Coenzyme A Acyl Carrier Protein, domain 2"/>
    <property type="match status" value="2"/>
</dbReference>